<dbReference type="InterPro" id="IPR000568">
    <property type="entry name" value="ATP_synth_F0_asu"/>
</dbReference>
<dbReference type="NCBIfam" id="TIGR01131">
    <property type="entry name" value="ATP_synt_6_or_A"/>
    <property type="match status" value="1"/>
</dbReference>
<keyword evidence="6" id="KW-0375">Hydrogen ion transport</keyword>
<keyword evidence="10" id="KW-0066">ATP synthesis</keyword>
<dbReference type="Gene3D" id="1.20.120.220">
    <property type="entry name" value="ATP synthase, F0 complex, subunit A"/>
    <property type="match status" value="1"/>
</dbReference>
<evidence type="ECO:0000313" key="13">
    <source>
        <dbReference type="EMBL" id="AJT35528.1"/>
    </source>
</evidence>
<dbReference type="GO" id="GO:0005743">
    <property type="term" value="C:mitochondrial inner membrane"/>
    <property type="evidence" value="ECO:0007669"/>
    <property type="project" value="UniProtKB-SubCell"/>
</dbReference>
<evidence type="ECO:0000256" key="3">
    <source>
        <dbReference type="ARBA" id="ARBA00022448"/>
    </source>
</evidence>
<dbReference type="InterPro" id="IPR045083">
    <property type="entry name" value="ATP_synth_F0_asu_bact/mt"/>
</dbReference>
<dbReference type="AlphaFoldDB" id="A0A0R6CKZ1"/>
<proteinExistence type="inferred from homology"/>
<dbReference type="InterPro" id="IPR035908">
    <property type="entry name" value="F0_ATP_A_sf"/>
</dbReference>
<evidence type="ECO:0000256" key="11">
    <source>
        <dbReference type="RuleBase" id="RU004450"/>
    </source>
</evidence>
<dbReference type="PRINTS" id="PR00123">
    <property type="entry name" value="ATPASEA"/>
</dbReference>
<evidence type="ECO:0000256" key="1">
    <source>
        <dbReference type="ARBA" id="ARBA00004141"/>
    </source>
</evidence>
<evidence type="ECO:0000256" key="9">
    <source>
        <dbReference type="ARBA" id="ARBA00023136"/>
    </source>
</evidence>
<evidence type="ECO:0000256" key="10">
    <source>
        <dbReference type="ARBA" id="ARBA00023310"/>
    </source>
</evidence>
<feature type="transmembrane region" description="Helical" evidence="12">
    <location>
        <begin position="99"/>
        <end position="119"/>
    </location>
</feature>
<evidence type="ECO:0000256" key="5">
    <source>
        <dbReference type="ARBA" id="ARBA00022692"/>
    </source>
</evidence>
<feature type="transmembrane region" description="Helical" evidence="12">
    <location>
        <begin position="194"/>
        <end position="219"/>
    </location>
</feature>
<dbReference type="PANTHER" id="PTHR11410">
    <property type="entry name" value="ATP SYNTHASE SUBUNIT A"/>
    <property type="match status" value="1"/>
</dbReference>
<evidence type="ECO:0000256" key="8">
    <source>
        <dbReference type="ARBA" id="ARBA00023065"/>
    </source>
</evidence>
<organism evidence="13">
    <name type="scientific">Phrixothrix hirtus</name>
    <name type="common">Brazilian railroad worm</name>
    <dbReference type="NCBI Taxonomy" id="94779"/>
    <lineage>
        <taxon>Eukaryota</taxon>
        <taxon>Metazoa</taxon>
        <taxon>Ecdysozoa</taxon>
        <taxon>Arthropoda</taxon>
        <taxon>Hexapoda</taxon>
        <taxon>Insecta</taxon>
        <taxon>Pterygota</taxon>
        <taxon>Neoptera</taxon>
        <taxon>Endopterygota</taxon>
        <taxon>Coleoptera</taxon>
        <taxon>Polyphaga</taxon>
        <taxon>Elateriformia</taxon>
        <taxon>Elateroidea</taxon>
        <taxon>Phengodidae</taxon>
        <taxon>Mastinocerinae</taxon>
        <taxon>Phrixothrix</taxon>
    </lineage>
</organism>
<evidence type="ECO:0000256" key="12">
    <source>
        <dbReference type="SAM" id="Phobius"/>
    </source>
</evidence>
<keyword evidence="9 12" id="KW-0472">Membrane</keyword>
<evidence type="ECO:0000256" key="7">
    <source>
        <dbReference type="ARBA" id="ARBA00022989"/>
    </source>
</evidence>
<evidence type="ECO:0000256" key="6">
    <source>
        <dbReference type="ARBA" id="ARBA00022781"/>
    </source>
</evidence>
<protein>
    <recommendedName>
        <fullName evidence="11">ATP synthase subunit a</fullName>
    </recommendedName>
</protein>
<sequence length="223" mass="26021">MMTNLFSIFDPSNNMSYSLNWMTSIIIFMFMPLLYWLIPSRSSMIWFTMFNLLSKEINAMMKNSKEKKSKLFIISLFTLIMLNNLISMFPYIFPPTSHLVFSLSLALPLWLSLMIFSMFNNLKKFLASFVPQETPMFISPFMVLIETTSNIIRPITLSVRLMTNITAGHLIIELIGNMIEQESIMKKSVILVQLMIFILEMMMAMIQAYVFSMLATMYFSENF</sequence>
<keyword evidence="13" id="KW-0496">Mitochondrion</keyword>
<keyword evidence="7 12" id="KW-1133">Transmembrane helix</keyword>
<dbReference type="PANTHER" id="PTHR11410:SF0">
    <property type="entry name" value="ATP SYNTHASE SUBUNIT A"/>
    <property type="match status" value="1"/>
</dbReference>
<keyword evidence="3" id="KW-0813">Transport</keyword>
<reference evidence="13" key="1">
    <citation type="submission" date="2014-10" db="EMBL/GenBank/DDBJ databases">
        <title>Organization and comparative analysis of the mitochondrial genome of bioluminescent Elateroidea (Coleoptera:Polyphaga).</title>
        <authorList>
            <person name="Amaral D.T."/>
            <person name="Mitani Y."/>
            <person name="Ohmiya Y."/>
            <person name="Viviani V.R."/>
        </authorList>
    </citation>
    <scope>NUCLEOTIDE SEQUENCE</scope>
</reference>
<name>A0A0R6CKZ1_PHRHR</name>
<feature type="transmembrane region" description="Helical" evidence="12">
    <location>
        <begin position="20"/>
        <end position="38"/>
    </location>
</feature>
<evidence type="ECO:0000256" key="2">
    <source>
        <dbReference type="ARBA" id="ARBA00006810"/>
    </source>
</evidence>
<dbReference type="GO" id="GO:0045259">
    <property type="term" value="C:proton-transporting ATP synthase complex"/>
    <property type="evidence" value="ECO:0007669"/>
    <property type="project" value="UniProtKB-KW"/>
</dbReference>
<evidence type="ECO:0000256" key="4">
    <source>
        <dbReference type="ARBA" id="ARBA00022547"/>
    </source>
</evidence>
<dbReference type="CDD" id="cd00310">
    <property type="entry name" value="ATP-synt_Fo_a_6"/>
    <property type="match status" value="1"/>
</dbReference>
<dbReference type="GO" id="GO:0046933">
    <property type="term" value="F:proton-transporting ATP synthase activity, rotational mechanism"/>
    <property type="evidence" value="ECO:0007669"/>
    <property type="project" value="TreeGrafter"/>
</dbReference>
<dbReference type="EMBL" id="KM923891">
    <property type="protein sequence ID" value="AJT35528.1"/>
    <property type="molecule type" value="Genomic_DNA"/>
</dbReference>
<accession>A0A0R6CKZ1</accession>
<comment type="subcellular location">
    <subcellularLocation>
        <location evidence="1">Membrane</location>
        <topology evidence="1">Multi-pass membrane protein</topology>
    </subcellularLocation>
    <subcellularLocation>
        <location evidence="11">Mitochondrion inner membrane</location>
        <topology evidence="11">Multi-pass membrane protein</topology>
    </subcellularLocation>
</comment>
<gene>
    <name evidence="13" type="primary">ATP6</name>
</gene>
<keyword evidence="4" id="KW-0138">CF(0)</keyword>
<keyword evidence="5 12" id="KW-0812">Transmembrane</keyword>
<geneLocation type="mitochondrion" evidence="13"/>
<keyword evidence="8" id="KW-0406">Ion transport</keyword>
<dbReference type="Pfam" id="PF00119">
    <property type="entry name" value="ATP-synt_A"/>
    <property type="match status" value="1"/>
</dbReference>
<comment type="similarity">
    <text evidence="2">Belongs to the ATPase A chain family.</text>
</comment>
<feature type="transmembrane region" description="Helical" evidence="12">
    <location>
        <begin position="71"/>
        <end position="93"/>
    </location>
</feature>
<dbReference type="SUPFAM" id="SSF81336">
    <property type="entry name" value="F1F0 ATP synthase subunit A"/>
    <property type="match status" value="1"/>
</dbReference>